<dbReference type="InParanoid" id="J9DPS6"/>
<evidence type="ECO:0000256" key="1">
    <source>
        <dbReference type="SAM" id="MobiDB-lite"/>
    </source>
</evidence>
<feature type="compositionally biased region" description="Low complexity" evidence="1">
    <location>
        <begin position="157"/>
        <end position="170"/>
    </location>
</feature>
<proteinExistence type="predicted"/>
<feature type="region of interest" description="Disordered" evidence="1">
    <location>
        <begin position="148"/>
        <end position="170"/>
    </location>
</feature>
<reference evidence="2 3" key="1">
    <citation type="submission" date="2011-08" db="EMBL/GenBank/DDBJ databases">
        <authorList>
            <person name="Liu Z.J."/>
            <person name="Shi F.L."/>
            <person name="Lu J.Q."/>
            <person name="Li M."/>
            <person name="Wang Z.L."/>
        </authorList>
    </citation>
    <scope>NUCLEOTIDE SEQUENCE [LARGE SCALE GENOMIC DNA]</scope>
    <source>
        <strain evidence="2 3">USNM 41457</strain>
    </source>
</reference>
<sequence>MKKMNSKNNQQADDLNSVVVEQKCCKKRHDQPFRNQMHKDVKNSCEKGNTGLHANSSSILFHNNIIILGNDDVNPKNQRLNNSNDMNPVVDNKLKITNFLNYNNSFDVNNGINKINNDSNEMDNYSFSTDNFKKNDSVNRNLTNNLPSVIKKNKDSNNNIGNKENTTNTETNLKNNLADINKNTNIKIGKLNSETVRLNECDSPEESNVEKNKKLGTKFCSTKLFDKDVYTIKHQFDRLNEFQNQVSTVIQPETQTSNRFLENSSADNIGELASSSTEDPSKKVYMECVKVEYQPNSSGKEFSKTKKFTNNRCLREFSLDSGIKYNYRKDKNIDCDEINQSVVFKNYDDDRSRLDSPRATKNLKHENCKSFGRDGKQEFNDTNSSMRYTRDKNCYFGFKNTFNGEENKNFIHFNDKTIEKFDDNSIKKYSRDDSLHRENLKHFSGNHLQKNNFIERDYIDMKEKYLYNENRNGDRYMTRESKFDTINNSSFDKHLNKNYCYNGANNEKEYYCKNTNDAFLNNNYLFKNKYFCKEYSDRKYSYKNNNFSKNVPDNKYFYNINNTPREAFSKNNDKNFNSNKSSISYFNNHKLNLTNAEFDAATALLALSRDKSINKPIISNFRQNITQITNSKKSYRQKIRPPSVFANNLPDLSIEENLTDPKRRYILIISNINSVYTRIIAKNSKMLSLQQNHAIKKVLHSLQILANSVEKVYTKKYESDCDQDTNLEKNMCNEEDNDFEPLLSKTSKLEKIRRRAIGAGFKCLMQMNPYCLIKSQKIATFESLKYLLMLKLENAQLKEKKYGSRNVFKPYSCNDKKSKSDSKKDMNM</sequence>
<accession>J9DPS6</accession>
<dbReference type="VEuPathDB" id="MicrosporidiaDB:EDEG_02282"/>
<protein>
    <recommendedName>
        <fullName evidence="4">BHLH domain-containing protein</fullName>
    </recommendedName>
</protein>
<reference evidence="3" key="2">
    <citation type="submission" date="2015-07" db="EMBL/GenBank/DDBJ databases">
        <title>Contrasting host-pathogen interactions and genome evolution in two generalist and specialist microsporidian pathogens of mosquitoes.</title>
        <authorList>
            <consortium name="The Broad Institute Genomics Platform"/>
            <consortium name="The Broad Institute Genome Sequencing Center for Infectious Disease"/>
            <person name="Cuomo C.A."/>
            <person name="Sanscrainte N.D."/>
            <person name="Goldberg J.M."/>
            <person name="Heiman D."/>
            <person name="Young S."/>
            <person name="Zeng Q."/>
            <person name="Becnel J.J."/>
            <person name="Birren B.W."/>
        </authorList>
    </citation>
    <scope>NUCLEOTIDE SEQUENCE [LARGE SCALE GENOMIC DNA]</scope>
    <source>
        <strain evidence="3">USNM 41457</strain>
    </source>
</reference>
<evidence type="ECO:0000313" key="3">
    <source>
        <dbReference type="Proteomes" id="UP000003163"/>
    </source>
</evidence>
<organism evidence="2 3">
    <name type="scientific">Edhazardia aedis (strain USNM 41457)</name>
    <name type="common">Microsporidian parasite</name>
    <dbReference type="NCBI Taxonomy" id="1003232"/>
    <lineage>
        <taxon>Eukaryota</taxon>
        <taxon>Fungi</taxon>
        <taxon>Fungi incertae sedis</taxon>
        <taxon>Microsporidia</taxon>
        <taxon>Edhazardia</taxon>
    </lineage>
</organism>
<evidence type="ECO:0008006" key="4">
    <source>
        <dbReference type="Google" id="ProtNLM"/>
    </source>
</evidence>
<dbReference type="AlphaFoldDB" id="J9DPS6"/>
<dbReference type="HOGENOM" id="CLU_342256_0_0_1"/>
<evidence type="ECO:0000313" key="2">
    <source>
        <dbReference type="EMBL" id="EJW03372.1"/>
    </source>
</evidence>
<name>J9DPS6_EDHAE</name>
<comment type="caution">
    <text evidence="2">The sequence shown here is derived from an EMBL/GenBank/DDBJ whole genome shotgun (WGS) entry which is preliminary data.</text>
</comment>
<dbReference type="Proteomes" id="UP000003163">
    <property type="component" value="Unassembled WGS sequence"/>
</dbReference>
<dbReference type="EMBL" id="AFBI03000039">
    <property type="protein sequence ID" value="EJW03372.1"/>
    <property type="molecule type" value="Genomic_DNA"/>
</dbReference>
<keyword evidence="3" id="KW-1185">Reference proteome</keyword>
<gene>
    <name evidence="2" type="ORF">EDEG_02282</name>
</gene>